<protein>
    <submittedName>
        <fullName evidence="1">Uncharacterized protein</fullName>
    </submittedName>
</protein>
<keyword evidence="2" id="KW-1185">Reference proteome</keyword>
<dbReference type="EMBL" id="CM044705">
    <property type="protein sequence ID" value="KAI5663357.1"/>
    <property type="molecule type" value="Genomic_DNA"/>
</dbReference>
<accession>A0ACC0AQR8</accession>
<comment type="caution">
    <text evidence="1">The sequence shown here is derived from an EMBL/GenBank/DDBJ whole genome shotgun (WGS) entry which is preliminary data.</text>
</comment>
<reference evidence="2" key="1">
    <citation type="journal article" date="2023" name="Nat. Plants">
        <title>Single-cell RNA sequencing provides a high-resolution roadmap for understanding the multicellular compartmentation of specialized metabolism.</title>
        <authorList>
            <person name="Sun S."/>
            <person name="Shen X."/>
            <person name="Li Y."/>
            <person name="Li Y."/>
            <person name="Wang S."/>
            <person name="Li R."/>
            <person name="Zhang H."/>
            <person name="Shen G."/>
            <person name="Guo B."/>
            <person name="Wei J."/>
            <person name="Xu J."/>
            <person name="St-Pierre B."/>
            <person name="Chen S."/>
            <person name="Sun C."/>
        </authorList>
    </citation>
    <scope>NUCLEOTIDE SEQUENCE [LARGE SCALE GENOMIC DNA]</scope>
</reference>
<dbReference type="Proteomes" id="UP001060085">
    <property type="component" value="Linkage Group LG05"/>
</dbReference>
<organism evidence="1 2">
    <name type="scientific">Catharanthus roseus</name>
    <name type="common">Madagascar periwinkle</name>
    <name type="synonym">Vinca rosea</name>
    <dbReference type="NCBI Taxonomy" id="4058"/>
    <lineage>
        <taxon>Eukaryota</taxon>
        <taxon>Viridiplantae</taxon>
        <taxon>Streptophyta</taxon>
        <taxon>Embryophyta</taxon>
        <taxon>Tracheophyta</taxon>
        <taxon>Spermatophyta</taxon>
        <taxon>Magnoliopsida</taxon>
        <taxon>eudicotyledons</taxon>
        <taxon>Gunneridae</taxon>
        <taxon>Pentapetalae</taxon>
        <taxon>asterids</taxon>
        <taxon>lamiids</taxon>
        <taxon>Gentianales</taxon>
        <taxon>Apocynaceae</taxon>
        <taxon>Rauvolfioideae</taxon>
        <taxon>Vinceae</taxon>
        <taxon>Catharanthinae</taxon>
        <taxon>Catharanthus</taxon>
    </lineage>
</organism>
<evidence type="ECO:0000313" key="2">
    <source>
        <dbReference type="Proteomes" id="UP001060085"/>
    </source>
</evidence>
<gene>
    <name evidence="1" type="ORF">M9H77_22680</name>
</gene>
<sequence length="110" mass="12798">MKRKLKRSENDENRSRQQKFCTYRGQGSKGTVRQRPTTDGRPTVSDGVISRFLQDLFSWIQELETLIQDFDLQLCDSKDKLGRHYSQGFLELKKKEQSRATNWGLTGAID</sequence>
<name>A0ACC0AQR8_CATRO</name>
<evidence type="ECO:0000313" key="1">
    <source>
        <dbReference type="EMBL" id="KAI5663357.1"/>
    </source>
</evidence>
<proteinExistence type="predicted"/>